<dbReference type="PANTHER" id="PTHR33293:SF2">
    <property type="entry name" value="TRANSPOSASE"/>
    <property type="match status" value="1"/>
</dbReference>
<proteinExistence type="predicted"/>
<dbReference type="InterPro" id="IPR032874">
    <property type="entry name" value="DDE_dom"/>
</dbReference>
<dbReference type="PANTHER" id="PTHR33293">
    <property type="entry name" value="INSERTION ELEMENT IS1 1 PROTEIN INSB-RELATED"/>
    <property type="match status" value="1"/>
</dbReference>
<dbReference type="RefSeq" id="WP_102331364.1">
    <property type="nucleotide sequence ID" value="NZ_CP058566.2"/>
</dbReference>
<dbReference type="Gene3D" id="3.30.420.10">
    <property type="entry name" value="Ribonuclease H-like superfamily/Ribonuclease H"/>
    <property type="match status" value="1"/>
</dbReference>
<dbReference type="InterPro" id="IPR051354">
    <property type="entry name" value="Transposase_27_IS1"/>
</dbReference>
<dbReference type="EMBL" id="JQAN02000001">
    <property type="protein sequence ID" value="PPD59131.1"/>
    <property type="molecule type" value="Genomic_DNA"/>
</dbReference>
<dbReference type="InterPro" id="IPR001584">
    <property type="entry name" value="Integrase_cat-core"/>
</dbReference>
<comment type="caution">
    <text evidence="1">The sequence shown here is derived from an EMBL/GenBank/DDBJ whole genome shotgun (WGS) entry which is preliminary data.</text>
</comment>
<evidence type="ECO:0000313" key="1">
    <source>
        <dbReference type="EMBL" id="PPD59131.1"/>
    </source>
</evidence>
<accession>A0A2P5PA11</accession>
<dbReference type="AlphaFoldDB" id="A0A2P5PA11"/>
<protein>
    <submittedName>
        <fullName evidence="1">DDE domain-containing protein</fullName>
    </submittedName>
</protein>
<sequence>MKTVIVNIAKASVRVMEIVNEARISKIEYVACKWCGSQDVKKNGHKREIQQWLCAKCGRTFQNNACLPHDKYTPEDIASAVYQYYTGSSLADIRGEIKQKTGREPSDPAILQWIKKATEAALDSTRNDKPNIGDTVAADETVIKVSGKKYWCVVVVDPISKYVLSAYLSRARTARAIQLAFEQAKLKMTKPPKVVISDGYTAYPEMVKMVFGDTTHHIVTKPFEGKNGQSNNVIERFNSTLKEKHKVSRNFKSLATAKMNLLGYVYFYNYLRGHESLDGQTPAAICGLKTPNENWKEVIYSRKPLIQSTIQPVNMGYRKRQSAKVRARKPIATGAMTIRGRR</sequence>
<dbReference type="Pfam" id="PF13610">
    <property type="entry name" value="DDE_Tnp_IS240"/>
    <property type="match status" value="1"/>
</dbReference>
<name>A0A2P5PA11_9CHLR</name>
<reference evidence="1 2" key="1">
    <citation type="journal article" date="2017" name="ISME J.">
        <title>Grape pomace compost harbors organohalide-respiring Dehalogenimonas species with novel reductive dehalogenase genes.</title>
        <authorList>
            <person name="Yang Y."/>
            <person name="Higgins S.A."/>
            <person name="Yan J."/>
            <person name="Simsir B."/>
            <person name="Chourey K."/>
            <person name="Iyer R."/>
            <person name="Hettich R.L."/>
            <person name="Baldwin B."/>
            <person name="Ogles D.M."/>
            <person name="Loffler F.E."/>
        </authorList>
    </citation>
    <scope>NUCLEOTIDE SEQUENCE [LARGE SCALE GENOMIC DNA]</scope>
    <source>
        <strain evidence="1 2">GP</strain>
    </source>
</reference>
<dbReference type="GO" id="GO:0015074">
    <property type="term" value="P:DNA integration"/>
    <property type="evidence" value="ECO:0007669"/>
    <property type="project" value="InterPro"/>
</dbReference>
<dbReference type="GO" id="GO:0003676">
    <property type="term" value="F:nucleic acid binding"/>
    <property type="evidence" value="ECO:0007669"/>
    <property type="project" value="InterPro"/>
</dbReference>
<dbReference type="Proteomes" id="UP000235653">
    <property type="component" value="Unassembled WGS sequence"/>
</dbReference>
<dbReference type="PROSITE" id="PS50994">
    <property type="entry name" value="INTEGRASE"/>
    <property type="match status" value="1"/>
</dbReference>
<dbReference type="InterPro" id="IPR036397">
    <property type="entry name" value="RNaseH_sf"/>
</dbReference>
<dbReference type="SUPFAM" id="SSF53098">
    <property type="entry name" value="Ribonuclease H-like"/>
    <property type="match status" value="1"/>
</dbReference>
<gene>
    <name evidence="1" type="ORF">JP09_000160</name>
</gene>
<evidence type="ECO:0000313" key="2">
    <source>
        <dbReference type="Proteomes" id="UP000235653"/>
    </source>
</evidence>
<organism evidence="1 2">
    <name type="scientific">Dehalogenimonas etheniformans</name>
    <dbReference type="NCBI Taxonomy" id="1536648"/>
    <lineage>
        <taxon>Bacteria</taxon>
        <taxon>Bacillati</taxon>
        <taxon>Chloroflexota</taxon>
        <taxon>Dehalococcoidia</taxon>
        <taxon>Dehalococcoidales</taxon>
        <taxon>Dehalococcoidaceae</taxon>
        <taxon>Dehalogenimonas</taxon>
    </lineage>
</organism>
<keyword evidence="2" id="KW-1185">Reference proteome</keyword>
<dbReference type="InterPro" id="IPR012337">
    <property type="entry name" value="RNaseH-like_sf"/>
</dbReference>
<dbReference type="OrthoDB" id="159395at2"/>